<evidence type="ECO:0000259" key="2">
    <source>
        <dbReference type="Pfam" id="PF13435"/>
    </source>
</evidence>
<dbReference type="RefSeq" id="WP_133473611.1">
    <property type="nucleotide sequence ID" value="NZ_SNWP01000010.1"/>
</dbReference>
<dbReference type="InterPro" id="IPR036280">
    <property type="entry name" value="Multihaem_cyt_sf"/>
</dbReference>
<name>A0A4R6J186_9BACT</name>
<reference evidence="3 4" key="1">
    <citation type="submission" date="2019-03" db="EMBL/GenBank/DDBJ databases">
        <title>Genomic Encyclopedia of Archaeal and Bacterial Type Strains, Phase II (KMG-II): from individual species to whole genera.</title>
        <authorList>
            <person name="Goeker M."/>
        </authorList>
    </citation>
    <scope>NUCLEOTIDE SEQUENCE [LARGE SCALE GENOMIC DNA]</scope>
    <source>
        <strain evidence="3 4">DSM 28323</strain>
    </source>
</reference>
<dbReference type="PANTHER" id="PTHR35038:SF8">
    <property type="entry name" value="C-TYPE POLYHEME CYTOCHROME OMCC"/>
    <property type="match status" value="1"/>
</dbReference>
<dbReference type="Gene3D" id="3.90.10.10">
    <property type="entry name" value="Cytochrome C3"/>
    <property type="match status" value="1"/>
</dbReference>
<comment type="caution">
    <text evidence="3">The sequence shown here is derived from an EMBL/GenBank/DDBJ whole genome shotgun (WGS) entry which is preliminary data.</text>
</comment>
<dbReference type="OrthoDB" id="9814800at2"/>
<dbReference type="InterPro" id="IPR051829">
    <property type="entry name" value="Multiheme_Cytochr_ET"/>
</dbReference>
<evidence type="ECO:0000313" key="4">
    <source>
        <dbReference type="Proteomes" id="UP000295741"/>
    </source>
</evidence>
<proteinExistence type="predicted"/>
<dbReference type="Gene3D" id="1.10.1130.10">
    <property type="entry name" value="Flavocytochrome C3, Chain A"/>
    <property type="match status" value="1"/>
</dbReference>
<dbReference type="AlphaFoldDB" id="A0A4R6J186"/>
<gene>
    <name evidence="3" type="ORF">BC659_1084</name>
</gene>
<keyword evidence="4" id="KW-1185">Reference proteome</keyword>
<keyword evidence="1" id="KW-0732">Signal</keyword>
<feature type="domain" description="Cytochrome c-552/4" evidence="2">
    <location>
        <begin position="172"/>
        <end position="213"/>
    </location>
</feature>
<dbReference type="Proteomes" id="UP000295741">
    <property type="component" value="Unassembled WGS sequence"/>
</dbReference>
<evidence type="ECO:0000256" key="1">
    <source>
        <dbReference type="ARBA" id="ARBA00022729"/>
    </source>
</evidence>
<accession>A0A4R6J186</accession>
<protein>
    <submittedName>
        <fullName evidence="3">Cytochrome c554/c'-like protein</fullName>
    </submittedName>
</protein>
<dbReference type="Pfam" id="PF13435">
    <property type="entry name" value="Cytochrome_C554"/>
    <property type="match status" value="1"/>
</dbReference>
<dbReference type="InterPro" id="IPR023155">
    <property type="entry name" value="Cyt_c-552/4"/>
</dbReference>
<dbReference type="SUPFAM" id="SSF48695">
    <property type="entry name" value="Multiheme cytochromes"/>
    <property type="match status" value="1"/>
</dbReference>
<dbReference type="PANTHER" id="PTHR35038">
    <property type="entry name" value="DISSIMILATORY SULFITE REDUCTASE SIRA"/>
    <property type="match status" value="1"/>
</dbReference>
<evidence type="ECO:0000313" key="3">
    <source>
        <dbReference type="EMBL" id="TDO29002.1"/>
    </source>
</evidence>
<organism evidence="3 4">
    <name type="scientific">Sediminibacterium goheungense</name>
    <dbReference type="NCBI Taxonomy" id="1086393"/>
    <lineage>
        <taxon>Bacteria</taxon>
        <taxon>Pseudomonadati</taxon>
        <taxon>Bacteroidota</taxon>
        <taxon>Chitinophagia</taxon>
        <taxon>Chitinophagales</taxon>
        <taxon>Chitinophagaceae</taxon>
        <taxon>Sediminibacterium</taxon>
    </lineage>
</organism>
<dbReference type="CDD" id="cd08168">
    <property type="entry name" value="Cytochrom_C3"/>
    <property type="match status" value="1"/>
</dbReference>
<dbReference type="EMBL" id="SNWP01000010">
    <property type="protein sequence ID" value="TDO29002.1"/>
    <property type="molecule type" value="Genomic_DNA"/>
</dbReference>
<sequence length="409" mass="46175">MLTQRWFKILLGLIAGTILFQYCVQRSEPLFNDPRGMGYAGAAACVSCHASTVAAYAQTAHHNTTTPADEKNIKGSFHNDSNRFHYRTDLEVVMEKKEGKFFQTAYEAGQQKTSFPFDIVIGSGRKAQTFLYWQDSNAYQLPVTYSVIGKCWVNSPNYPTDKVRFDRVIPIGCFECHASFVERTGMREEKGYRIDQLNKQSVIYGIDCERCHGPGAAHVAYQQEHPAEKLAKYILTYKNLTNIQKMENCATCHSGLREPMRSPFLFKPGNFLKDFYRPDTVKQSAATLDVHGNQYQLLMESQCFKGAVETMSCGTCHDPHKMERNDMKVFSTRCMSCHQQNGPKFCKMAPKLGATIVNNCIDCHMPAIPSKLISLQSEQAGSIANLVRSHLIAKYPDATSKYLKSVRDE</sequence>